<evidence type="ECO:0000313" key="8">
    <source>
        <dbReference type="Proteomes" id="UP000191946"/>
    </source>
</evidence>
<dbReference type="EMBL" id="LHQV01000036">
    <property type="protein sequence ID" value="OQJ94948.1"/>
    <property type="molecule type" value="Genomic_DNA"/>
</dbReference>
<dbReference type="Proteomes" id="UP000191946">
    <property type="component" value="Unassembled WGS sequence"/>
</dbReference>
<proteinExistence type="inferred from homology"/>
<keyword evidence="8" id="KW-1185">Reference proteome</keyword>
<dbReference type="Proteomes" id="UP000726777">
    <property type="component" value="Unassembled WGS sequence"/>
</dbReference>
<name>A0A9Q3UDS2_VIBPH</name>
<dbReference type="InterPro" id="IPR013762">
    <property type="entry name" value="Integrase-like_cat_sf"/>
</dbReference>
<dbReference type="EMBL" id="JACVHL010000020">
    <property type="protein sequence ID" value="MCC3806943.1"/>
    <property type="molecule type" value="Genomic_DNA"/>
</dbReference>
<keyword evidence="4" id="KW-0233">DNA recombination</keyword>
<organism evidence="6 9">
    <name type="scientific">Vibrio parahaemolyticus</name>
    <dbReference type="NCBI Taxonomy" id="670"/>
    <lineage>
        <taxon>Bacteria</taxon>
        <taxon>Pseudomonadati</taxon>
        <taxon>Pseudomonadota</taxon>
        <taxon>Gammaproteobacteria</taxon>
        <taxon>Vibrionales</taxon>
        <taxon>Vibrionaceae</taxon>
        <taxon>Vibrio</taxon>
    </lineage>
</organism>
<feature type="domain" description="Tyr recombinase" evidence="5">
    <location>
        <begin position="241"/>
        <end position="461"/>
    </location>
</feature>
<dbReference type="GO" id="GO:0015074">
    <property type="term" value="P:DNA integration"/>
    <property type="evidence" value="ECO:0007669"/>
    <property type="project" value="UniProtKB-KW"/>
</dbReference>
<dbReference type="Pfam" id="PF00589">
    <property type="entry name" value="Phage_integrase"/>
    <property type="match status" value="1"/>
</dbReference>
<comment type="similarity">
    <text evidence="1">Belongs to the 'phage' integrase family.</text>
</comment>
<keyword evidence="3" id="KW-0238">DNA-binding</keyword>
<dbReference type="PANTHER" id="PTHR30349:SF41">
    <property type="entry name" value="INTEGRASE_RECOMBINASE PROTEIN MJ0367-RELATED"/>
    <property type="match status" value="1"/>
</dbReference>
<evidence type="ECO:0000256" key="3">
    <source>
        <dbReference type="ARBA" id="ARBA00023125"/>
    </source>
</evidence>
<protein>
    <submittedName>
        <fullName evidence="6">Site-specific integrase</fullName>
    </submittedName>
</protein>
<gene>
    <name evidence="7" type="ORF">AKG60_27440</name>
    <name evidence="6" type="ORF">IB292_18130</name>
</gene>
<dbReference type="InterPro" id="IPR002104">
    <property type="entry name" value="Integrase_catalytic"/>
</dbReference>
<sequence>MNLTRKEERIIVIEHVEHSEAEISTLPLSSSSTPVTIERNQEHLTYFITDPLIRSSDEDIYLLPFLLEADGTPWHLANQFLLDLAIKNKSEIGRKGTRDIRRKASMLLDYKIFCENAKDRDGNPAPINLFDFRSPFKSRRPTWRYYTYLTSESKVNPDSINSRTGVVYQFYKFAASTPEIDLDLERVESLTNYTVFKETHYGTIKLEGEKRSQTITTSSDAAPVDIGFVRDEGEDLRPLLDTELRALLDALSTDKFKTDEKLIHYLALCTGERKQTILTLRLHHLNYFDEKHLLPNGMYKLFVSPQNGCDTKNNKPHVLHVSKGLADKIKLWADSPIATERREKFKSRFGSVLDDDDMYLFLSPTGDCRYMARNDPRYLKTKSPPTGQITRNLKKKLLRIVGSEISSDFTFHWLRATFAKRLYRRCQHLVAEGKMLSGSELNYIRQRMHHSDQHTTENYLKLFSSINERVSVQEIYEDSLFSEIFTEVM</sequence>
<reference evidence="7 8" key="1">
    <citation type="submission" date="2015-08" db="EMBL/GenBank/DDBJ databases">
        <title>Draft Genome Sequences of Vibrio parahaemolyticus Strains.</title>
        <authorList>
            <person name="Gonzalez-Escalona N."/>
            <person name="DePaola A."/>
        </authorList>
    </citation>
    <scope>NUCLEOTIDE SEQUENCE [LARGE SCALE GENOMIC DNA]</scope>
    <source>
        <strain evidence="7 8">CFSAN001621</strain>
    </source>
</reference>
<dbReference type="Gene3D" id="1.10.443.10">
    <property type="entry name" value="Intergrase catalytic core"/>
    <property type="match status" value="1"/>
</dbReference>
<dbReference type="GO" id="GO:0003677">
    <property type="term" value="F:DNA binding"/>
    <property type="evidence" value="ECO:0007669"/>
    <property type="project" value="UniProtKB-KW"/>
</dbReference>
<dbReference type="PANTHER" id="PTHR30349">
    <property type="entry name" value="PHAGE INTEGRASE-RELATED"/>
    <property type="match status" value="1"/>
</dbReference>
<evidence type="ECO:0000256" key="4">
    <source>
        <dbReference type="ARBA" id="ARBA00023172"/>
    </source>
</evidence>
<dbReference type="SUPFAM" id="SSF56349">
    <property type="entry name" value="DNA breaking-rejoining enzymes"/>
    <property type="match status" value="1"/>
</dbReference>
<dbReference type="InterPro" id="IPR011010">
    <property type="entry name" value="DNA_brk_join_enz"/>
</dbReference>
<dbReference type="CDD" id="cd00397">
    <property type="entry name" value="DNA_BRE_C"/>
    <property type="match status" value="1"/>
</dbReference>
<comment type="caution">
    <text evidence="6">The sequence shown here is derived from an EMBL/GenBank/DDBJ whole genome shotgun (WGS) entry which is preliminary data.</text>
</comment>
<accession>A0A9Q3UDS2</accession>
<keyword evidence="2" id="KW-0229">DNA integration</keyword>
<evidence type="ECO:0000313" key="6">
    <source>
        <dbReference type="EMBL" id="MCC3806943.1"/>
    </source>
</evidence>
<evidence type="ECO:0000256" key="1">
    <source>
        <dbReference type="ARBA" id="ARBA00008857"/>
    </source>
</evidence>
<evidence type="ECO:0000256" key="2">
    <source>
        <dbReference type="ARBA" id="ARBA00022908"/>
    </source>
</evidence>
<reference evidence="6" key="2">
    <citation type="submission" date="2020-09" db="EMBL/GenBank/DDBJ databases">
        <title>Genome sequence of Vibrio parahaemolyticus isolates.</title>
        <authorList>
            <person name="Hammerl J.A."/>
            <person name="Strauch E."/>
        </authorList>
    </citation>
    <scope>NUCLEOTIDE SEQUENCE</scope>
    <source>
        <strain evidence="6">17-VB00146</strain>
    </source>
</reference>
<dbReference type="GO" id="GO:0006310">
    <property type="term" value="P:DNA recombination"/>
    <property type="evidence" value="ECO:0007669"/>
    <property type="project" value="UniProtKB-KW"/>
</dbReference>
<evidence type="ECO:0000313" key="9">
    <source>
        <dbReference type="Proteomes" id="UP000726777"/>
    </source>
</evidence>
<dbReference type="RefSeq" id="WP_140328965.1">
    <property type="nucleotide sequence ID" value="NZ_CANUIN010000026.1"/>
</dbReference>
<evidence type="ECO:0000259" key="5">
    <source>
        <dbReference type="Pfam" id="PF00589"/>
    </source>
</evidence>
<dbReference type="AlphaFoldDB" id="A0A9Q3UDS2"/>
<evidence type="ECO:0000313" key="7">
    <source>
        <dbReference type="EMBL" id="OQJ94948.1"/>
    </source>
</evidence>
<dbReference type="InterPro" id="IPR050090">
    <property type="entry name" value="Tyrosine_recombinase_XerCD"/>
</dbReference>